<comment type="function">
    <text evidence="6">Ligates lysine onto the cytidine present at position 34 of the AUA codon-specific tRNA(Ile) that contains the anticodon CAU, in an ATP-dependent manner. Cytidine is converted to lysidine, thus changing the amino acid specificity of the tRNA from methionine to isoleucine.</text>
</comment>
<keyword evidence="9" id="KW-1185">Reference proteome</keyword>
<comment type="catalytic activity">
    <reaction evidence="5 6">
        <text>cytidine(34) in tRNA(Ile2) + L-lysine + ATP = lysidine(34) in tRNA(Ile2) + AMP + diphosphate + H(+)</text>
        <dbReference type="Rhea" id="RHEA:43744"/>
        <dbReference type="Rhea" id="RHEA-COMP:10625"/>
        <dbReference type="Rhea" id="RHEA-COMP:10670"/>
        <dbReference type="ChEBI" id="CHEBI:15378"/>
        <dbReference type="ChEBI" id="CHEBI:30616"/>
        <dbReference type="ChEBI" id="CHEBI:32551"/>
        <dbReference type="ChEBI" id="CHEBI:33019"/>
        <dbReference type="ChEBI" id="CHEBI:82748"/>
        <dbReference type="ChEBI" id="CHEBI:83665"/>
        <dbReference type="ChEBI" id="CHEBI:456215"/>
        <dbReference type="EC" id="6.3.4.19"/>
    </reaction>
</comment>
<reference evidence="8 9" key="1">
    <citation type="submission" date="2020-01" db="EMBL/GenBank/DDBJ databases">
        <authorList>
            <person name="Peng S.Y."/>
            <person name="Li J."/>
            <person name="Wang M."/>
            <person name="Wang L."/>
            <person name="Wang C.Q."/>
            <person name="Wang J.R."/>
        </authorList>
    </citation>
    <scope>NUCLEOTIDE SEQUENCE [LARGE SCALE GENOMIC DNA]</scope>
    <source>
        <strain evidence="8 9">XCT-34</strain>
    </source>
</reference>
<organism evidence="8 9">
    <name type="scientific">Pannonibacter tanglangensis</name>
    <dbReference type="NCBI Taxonomy" id="2750084"/>
    <lineage>
        <taxon>Bacteria</taxon>
        <taxon>Pseudomonadati</taxon>
        <taxon>Pseudomonadota</taxon>
        <taxon>Alphaproteobacteria</taxon>
        <taxon>Hyphomicrobiales</taxon>
        <taxon>Stappiaceae</taxon>
        <taxon>Pannonibacter</taxon>
    </lineage>
</organism>
<evidence type="ECO:0000256" key="2">
    <source>
        <dbReference type="ARBA" id="ARBA00022694"/>
    </source>
</evidence>
<comment type="similarity">
    <text evidence="6">Belongs to the tRNA(Ile)-lysidine synthase family.</text>
</comment>
<name>A0ABW9ZLS3_9HYPH</name>
<dbReference type="Gene3D" id="3.40.50.620">
    <property type="entry name" value="HUPs"/>
    <property type="match status" value="1"/>
</dbReference>
<dbReference type="Proteomes" id="UP000541347">
    <property type="component" value="Unassembled WGS sequence"/>
</dbReference>
<comment type="caution">
    <text evidence="8">The sequence shown here is derived from an EMBL/GenBank/DDBJ whole genome shotgun (WGS) entry which is preliminary data.</text>
</comment>
<evidence type="ECO:0000259" key="7">
    <source>
        <dbReference type="Pfam" id="PF01171"/>
    </source>
</evidence>
<dbReference type="HAMAP" id="MF_01161">
    <property type="entry name" value="tRNA_Ile_lys_synt"/>
    <property type="match status" value="1"/>
</dbReference>
<dbReference type="SUPFAM" id="SSF52402">
    <property type="entry name" value="Adenine nucleotide alpha hydrolases-like"/>
    <property type="match status" value="1"/>
</dbReference>
<accession>A0ABW9ZLS3</accession>
<gene>
    <name evidence="6 8" type="primary">tilS</name>
    <name evidence="8" type="ORF">GWI71_16205</name>
</gene>
<evidence type="ECO:0000256" key="1">
    <source>
        <dbReference type="ARBA" id="ARBA00022598"/>
    </source>
</evidence>
<dbReference type="PANTHER" id="PTHR43033">
    <property type="entry name" value="TRNA(ILE)-LYSIDINE SYNTHASE-RELATED"/>
    <property type="match status" value="1"/>
</dbReference>
<dbReference type="CDD" id="cd01992">
    <property type="entry name" value="TilS_N"/>
    <property type="match status" value="1"/>
</dbReference>
<dbReference type="GO" id="GO:0032267">
    <property type="term" value="F:tRNA(Ile)-lysidine synthase activity"/>
    <property type="evidence" value="ECO:0007669"/>
    <property type="project" value="UniProtKB-EC"/>
</dbReference>
<evidence type="ECO:0000256" key="5">
    <source>
        <dbReference type="ARBA" id="ARBA00048539"/>
    </source>
</evidence>
<protein>
    <recommendedName>
        <fullName evidence="6">tRNA(Ile)-lysidine synthase</fullName>
        <ecNumber evidence="6">6.3.4.19</ecNumber>
    </recommendedName>
    <alternativeName>
        <fullName evidence="6">tRNA(Ile)-2-lysyl-cytidine synthase</fullName>
    </alternativeName>
    <alternativeName>
        <fullName evidence="6">tRNA(Ile)-lysidine synthetase</fullName>
    </alternativeName>
</protein>
<evidence type="ECO:0000256" key="3">
    <source>
        <dbReference type="ARBA" id="ARBA00022741"/>
    </source>
</evidence>
<sequence length="435" mass="46445">MPAAPDPQPARPLEADEADALLAPLAEFRRLALAVSGGPDSSCLLWLAAQWCARRRQAGQPAPEFHVLTVDHGLRAAAREEARHVVAFATRLGVPATVLTWHPPGLRSGIQAAARAARYRLMRDAMSDLGCEALVLGHHRDDQIETFLDRLTRGSGVFGLRAMSLDTPSGPEGLRLLRPLLDVPRLRLEATVRQAGLAVVDDPSNRAPEFKRVRLRRMAGHLASEGLDDDRLLATIRRMAGAAAALDAWATREIVARVVQHPAGPVALDPDGLPGLPEDVRLRLLGRLLRRVGGSETVPRFERLQRLDQRLGEPQPFTATLAGCVVDRAAGRIRIWREPGRRSAAAAAVALAPGARLLWDGRFHVSLADGAAPVRIEPAGHGSDATPAAGRGGFPASAFARAPLLRRADGDAAIVPGFAPLPEGVTVTPLDPSGM</sequence>
<dbReference type="EMBL" id="JAABLP010000004">
    <property type="protein sequence ID" value="NBN65236.1"/>
    <property type="molecule type" value="Genomic_DNA"/>
</dbReference>
<dbReference type="InterPro" id="IPR014729">
    <property type="entry name" value="Rossmann-like_a/b/a_fold"/>
</dbReference>
<dbReference type="Pfam" id="PF01171">
    <property type="entry name" value="ATP_bind_3"/>
    <property type="match status" value="1"/>
</dbReference>
<evidence type="ECO:0000256" key="6">
    <source>
        <dbReference type="HAMAP-Rule" id="MF_01161"/>
    </source>
</evidence>
<keyword evidence="4 6" id="KW-0067">ATP-binding</keyword>
<evidence type="ECO:0000313" key="8">
    <source>
        <dbReference type="EMBL" id="NBN65236.1"/>
    </source>
</evidence>
<feature type="binding site" evidence="6">
    <location>
        <begin position="36"/>
        <end position="41"/>
    </location>
    <ligand>
        <name>ATP</name>
        <dbReference type="ChEBI" id="CHEBI:30616"/>
    </ligand>
</feature>
<proteinExistence type="inferred from homology"/>
<keyword evidence="6" id="KW-0963">Cytoplasm</keyword>
<dbReference type="RefSeq" id="WP_161677228.1">
    <property type="nucleotide sequence ID" value="NZ_JAABLP010000004.1"/>
</dbReference>
<dbReference type="EC" id="6.3.4.19" evidence="6"/>
<dbReference type="InterPro" id="IPR012795">
    <property type="entry name" value="tRNA_Ile_lys_synt_N"/>
</dbReference>
<dbReference type="PANTHER" id="PTHR43033:SF1">
    <property type="entry name" value="TRNA(ILE)-LYSIDINE SYNTHASE-RELATED"/>
    <property type="match status" value="1"/>
</dbReference>
<keyword evidence="2 6" id="KW-0819">tRNA processing</keyword>
<evidence type="ECO:0000313" key="9">
    <source>
        <dbReference type="Proteomes" id="UP000541347"/>
    </source>
</evidence>
<keyword evidence="1 6" id="KW-0436">Ligase</keyword>
<feature type="domain" description="tRNA(Ile)-lysidine/2-thiocytidine synthase N-terminal" evidence="7">
    <location>
        <begin position="31"/>
        <end position="217"/>
    </location>
</feature>
<dbReference type="InterPro" id="IPR012094">
    <property type="entry name" value="tRNA_Ile_lys_synt"/>
</dbReference>
<comment type="domain">
    <text evidence="6">The N-terminal region contains the highly conserved SGGXDS motif, predicted to be a P-loop motif involved in ATP binding.</text>
</comment>
<dbReference type="InterPro" id="IPR011063">
    <property type="entry name" value="TilS/TtcA_N"/>
</dbReference>
<evidence type="ECO:0000256" key="4">
    <source>
        <dbReference type="ARBA" id="ARBA00022840"/>
    </source>
</evidence>
<comment type="subcellular location">
    <subcellularLocation>
        <location evidence="6">Cytoplasm</location>
    </subcellularLocation>
</comment>
<dbReference type="NCBIfam" id="TIGR02432">
    <property type="entry name" value="lysidine_TilS_N"/>
    <property type="match status" value="1"/>
</dbReference>
<keyword evidence="3 6" id="KW-0547">Nucleotide-binding</keyword>